<evidence type="ECO:0000256" key="1">
    <source>
        <dbReference type="SAM" id="MobiDB-lite"/>
    </source>
</evidence>
<proteinExistence type="predicted"/>
<reference evidence="2 3" key="1">
    <citation type="submission" date="2015-08" db="EMBL/GenBank/DDBJ databases">
        <title>Next Generation Sequencing and Analysis of the Genome of Puccinia sorghi L Schw, the Causal Agent of Maize Common Rust.</title>
        <authorList>
            <person name="Rochi L."/>
            <person name="Burguener G."/>
            <person name="Darino M."/>
            <person name="Turjanski A."/>
            <person name="Kreff E."/>
            <person name="Dieguez M.J."/>
            <person name="Sacco F."/>
        </authorList>
    </citation>
    <scope>NUCLEOTIDE SEQUENCE [LARGE SCALE GENOMIC DNA]</scope>
    <source>
        <strain evidence="2 3">RO10H11247</strain>
    </source>
</reference>
<feature type="compositionally biased region" description="Basic and acidic residues" evidence="1">
    <location>
        <begin position="16"/>
        <end position="30"/>
    </location>
</feature>
<evidence type="ECO:0000313" key="3">
    <source>
        <dbReference type="Proteomes" id="UP000037035"/>
    </source>
</evidence>
<dbReference type="VEuPathDB" id="FungiDB:VP01_478g4"/>
<feature type="region of interest" description="Disordered" evidence="1">
    <location>
        <begin position="16"/>
        <end position="37"/>
    </location>
</feature>
<protein>
    <submittedName>
        <fullName evidence="2">Uncharacterized protein</fullName>
    </submittedName>
</protein>
<evidence type="ECO:0000313" key="2">
    <source>
        <dbReference type="EMBL" id="KNZ49786.1"/>
    </source>
</evidence>
<comment type="caution">
    <text evidence="2">The sequence shown here is derived from an EMBL/GenBank/DDBJ whole genome shotgun (WGS) entry which is preliminary data.</text>
</comment>
<dbReference type="Proteomes" id="UP000037035">
    <property type="component" value="Unassembled WGS sequence"/>
</dbReference>
<dbReference type="EMBL" id="LAVV01009931">
    <property type="protein sequence ID" value="KNZ49786.1"/>
    <property type="molecule type" value="Genomic_DNA"/>
</dbReference>
<gene>
    <name evidence="2" type="ORF">VP01_478g4</name>
</gene>
<keyword evidence="3" id="KW-1185">Reference proteome</keyword>
<organism evidence="2 3">
    <name type="scientific">Puccinia sorghi</name>
    <dbReference type="NCBI Taxonomy" id="27349"/>
    <lineage>
        <taxon>Eukaryota</taxon>
        <taxon>Fungi</taxon>
        <taxon>Dikarya</taxon>
        <taxon>Basidiomycota</taxon>
        <taxon>Pucciniomycotina</taxon>
        <taxon>Pucciniomycetes</taxon>
        <taxon>Pucciniales</taxon>
        <taxon>Pucciniaceae</taxon>
        <taxon>Puccinia</taxon>
    </lineage>
</organism>
<accession>A0A0L6UMP5</accession>
<name>A0A0L6UMP5_9BASI</name>
<sequence>MDGEDWKKWTLDGKDRKNRTLDSQDRKNKNLDGSFTKKHNITVNSSSATGTFTFFCNFNTTNRKNRGLGHYVWRRQHQCIVPEKISGTIENMEGHQSRYWELSKKELIFKWGRATPLEDMMRFPFLN</sequence>
<dbReference type="AlphaFoldDB" id="A0A0L6UMP5"/>